<gene>
    <name evidence="1" type="ORF">L6452_07982</name>
</gene>
<reference evidence="2" key="1">
    <citation type="journal article" date="2022" name="Mol. Ecol. Resour.">
        <title>The genomes of chicory, endive, great burdock and yacon provide insights into Asteraceae palaeo-polyploidization history and plant inulin production.</title>
        <authorList>
            <person name="Fan W."/>
            <person name="Wang S."/>
            <person name="Wang H."/>
            <person name="Wang A."/>
            <person name="Jiang F."/>
            <person name="Liu H."/>
            <person name="Zhao H."/>
            <person name="Xu D."/>
            <person name="Zhang Y."/>
        </authorList>
    </citation>
    <scope>NUCLEOTIDE SEQUENCE [LARGE SCALE GENOMIC DNA]</scope>
    <source>
        <strain evidence="2">cv. Niubang</strain>
    </source>
</reference>
<protein>
    <submittedName>
        <fullName evidence="1">Uncharacterized protein</fullName>
    </submittedName>
</protein>
<comment type="caution">
    <text evidence="1">The sequence shown here is derived from an EMBL/GenBank/DDBJ whole genome shotgun (WGS) entry which is preliminary data.</text>
</comment>
<sequence length="162" mass="17369">MEPIQTLLKEEIHELLLSFAEVGANDVRLKGGDPLALAELKDLVDKIASEEFVSPTLIFIGKVVTLSPLWPQSCSKETSRPETDPKLGWLAKKRPQNSGPVRDGGPFSVVYFRKSRYNIAYLGLGLCPPVVGPVLPATQVSYSQNQQDGSGSGSGSGSMGPD</sequence>
<dbReference type="Proteomes" id="UP001055879">
    <property type="component" value="Linkage Group LG03"/>
</dbReference>
<accession>A0ACB9DG86</accession>
<reference evidence="1 2" key="2">
    <citation type="journal article" date="2022" name="Mol. Ecol. Resour.">
        <title>The genomes of chicory, endive, great burdock and yacon provide insights into Asteraceae paleo-polyploidization history and plant inulin production.</title>
        <authorList>
            <person name="Fan W."/>
            <person name="Wang S."/>
            <person name="Wang H."/>
            <person name="Wang A."/>
            <person name="Jiang F."/>
            <person name="Liu H."/>
            <person name="Zhao H."/>
            <person name="Xu D."/>
            <person name="Zhang Y."/>
        </authorList>
    </citation>
    <scope>NUCLEOTIDE SEQUENCE [LARGE SCALE GENOMIC DNA]</scope>
    <source>
        <strain evidence="2">cv. Niubang</strain>
    </source>
</reference>
<evidence type="ECO:0000313" key="2">
    <source>
        <dbReference type="Proteomes" id="UP001055879"/>
    </source>
</evidence>
<name>A0ACB9DG86_ARCLA</name>
<evidence type="ECO:0000313" key="1">
    <source>
        <dbReference type="EMBL" id="KAI3745582.1"/>
    </source>
</evidence>
<organism evidence="1 2">
    <name type="scientific">Arctium lappa</name>
    <name type="common">Greater burdock</name>
    <name type="synonym">Lappa major</name>
    <dbReference type="NCBI Taxonomy" id="4217"/>
    <lineage>
        <taxon>Eukaryota</taxon>
        <taxon>Viridiplantae</taxon>
        <taxon>Streptophyta</taxon>
        <taxon>Embryophyta</taxon>
        <taxon>Tracheophyta</taxon>
        <taxon>Spermatophyta</taxon>
        <taxon>Magnoliopsida</taxon>
        <taxon>eudicotyledons</taxon>
        <taxon>Gunneridae</taxon>
        <taxon>Pentapetalae</taxon>
        <taxon>asterids</taxon>
        <taxon>campanulids</taxon>
        <taxon>Asterales</taxon>
        <taxon>Asteraceae</taxon>
        <taxon>Carduoideae</taxon>
        <taxon>Cardueae</taxon>
        <taxon>Arctiinae</taxon>
        <taxon>Arctium</taxon>
    </lineage>
</organism>
<proteinExistence type="predicted"/>
<dbReference type="EMBL" id="CM042049">
    <property type="protein sequence ID" value="KAI3745582.1"/>
    <property type="molecule type" value="Genomic_DNA"/>
</dbReference>
<keyword evidence="2" id="KW-1185">Reference proteome</keyword>